<evidence type="ECO:0000313" key="2">
    <source>
        <dbReference type="Proteomes" id="UP000187609"/>
    </source>
</evidence>
<accession>A0A1J6IRN4</accession>
<sequence>MKFIAKELIVEQIVVDGFLPSYVNWIFHGETSSSSMSMDRLDIGDEIQSLVHDAFEGPPTSDFINMDTRGDSFGGTNQHNVGFDKKTKKFFNLVKEPEHELYPGSKYLLLSFLVCLLHL</sequence>
<proteinExistence type="predicted"/>
<organism evidence="1 2">
    <name type="scientific">Nicotiana attenuata</name>
    <name type="common">Coyote tobacco</name>
    <dbReference type="NCBI Taxonomy" id="49451"/>
    <lineage>
        <taxon>Eukaryota</taxon>
        <taxon>Viridiplantae</taxon>
        <taxon>Streptophyta</taxon>
        <taxon>Embryophyta</taxon>
        <taxon>Tracheophyta</taxon>
        <taxon>Spermatophyta</taxon>
        <taxon>Magnoliopsida</taxon>
        <taxon>eudicotyledons</taxon>
        <taxon>Gunneridae</taxon>
        <taxon>Pentapetalae</taxon>
        <taxon>asterids</taxon>
        <taxon>lamiids</taxon>
        <taxon>Solanales</taxon>
        <taxon>Solanaceae</taxon>
        <taxon>Nicotianoideae</taxon>
        <taxon>Nicotianeae</taxon>
        <taxon>Nicotiana</taxon>
    </lineage>
</organism>
<dbReference type="Gramene" id="OIT03232">
    <property type="protein sequence ID" value="OIT03232"/>
    <property type="gene ID" value="A4A49_57451"/>
</dbReference>
<evidence type="ECO:0008006" key="3">
    <source>
        <dbReference type="Google" id="ProtNLM"/>
    </source>
</evidence>
<gene>
    <name evidence="1" type="ORF">A4A49_57451</name>
</gene>
<name>A0A1J6IRN4_NICAT</name>
<protein>
    <recommendedName>
        <fullName evidence="3">Transposase-associated domain-containing protein</fullName>
    </recommendedName>
</protein>
<evidence type="ECO:0000313" key="1">
    <source>
        <dbReference type="EMBL" id="OIT03232.1"/>
    </source>
</evidence>
<dbReference type="Proteomes" id="UP000187609">
    <property type="component" value="Unassembled WGS sequence"/>
</dbReference>
<dbReference type="EMBL" id="MJEQ01037187">
    <property type="protein sequence ID" value="OIT03232.1"/>
    <property type="molecule type" value="Genomic_DNA"/>
</dbReference>
<keyword evidence="2" id="KW-1185">Reference proteome</keyword>
<comment type="caution">
    <text evidence="1">The sequence shown here is derived from an EMBL/GenBank/DDBJ whole genome shotgun (WGS) entry which is preliminary data.</text>
</comment>
<dbReference type="AlphaFoldDB" id="A0A1J6IRN4"/>
<reference evidence="1" key="1">
    <citation type="submission" date="2016-11" db="EMBL/GenBank/DDBJ databases">
        <title>The genome of Nicotiana attenuata.</title>
        <authorList>
            <person name="Xu S."/>
            <person name="Brockmoeller T."/>
            <person name="Gaquerel E."/>
            <person name="Navarro A."/>
            <person name="Kuhl H."/>
            <person name="Gase K."/>
            <person name="Ling Z."/>
            <person name="Zhou W."/>
            <person name="Kreitzer C."/>
            <person name="Stanke M."/>
            <person name="Tang H."/>
            <person name="Lyons E."/>
            <person name="Pandey P."/>
            <person name="Pandey S.P."/>
            <person name="Timmermann B."/>
            <person name="Baldwin I.T."/>
        </authorList>
    </citation>
    <scope>NUCLEOTIDE SEQUENCE [LARGE SCALE GENOMIC DNA]</scope>
    <source>
        <strain evidence="1">UT</strain>
    </source>
</reference>
<feature type="non-terminal residue" evidence="1">
    <location>
        <position position="119"/>
    </location>
</feature>